<dbReference type="OrthoDB" id="5918584at2"/>
<gene>
    <name evidence="1" type="ordered locus">Spea_0474</name>
</gene>
<accession>A8GZR5</accession>
<name>A8GZR5_SHEPA</name>
<organism evidence="1 2">
    <name type="scientific">Shewanella pealeana (strain ATCC 700345 / ANG-SQ1)</name>
    <dbReference type="NCBI Taxonomy" id="398579"/>
    <lineage>
        <taxon>Bacteria</taxon>
        <taxon>Pseudomonadati</taxon>
        <taxon>Pseudomonadota</taxon>
        <taxon>Gammaproteobacteria</taxon>
        <taxon>Alteromonadales</taxon>
        <taxon>Shewanellaceae</taxon>
        <taxon>Shewanella</taxon>
    </lineage>
</organism>
<reference evidence="1 2" key="1">
    <citation type="submission" date="2007-10" db="EMBL/GenBank/DDBJ databases">
        <title>Complete sequence of Shewanella pealeana ATCC 700345.</title>
        <authorList>
            <consortium name="US DOE Joint Genome Institute"/>
            <person name="Copeland A."/>
            <person name="Lucas S."/>
            <person name="Lapidus A."/>
            <person name="Barry K."/>
            <person name="Glavina del Rio T."/>
            <person name="Dalin E."/>
            <person name="Tice H."/>
            <person name="Pitluck S."/>
            <person name="Chertkov O."/>
            <person name="Brettin T."/>
            <person name="Bruce D."/>
            <person name="Detter J.C."/>
            <person name="Han C."/>
            <person name="Schmutz J."/>
            <person name="Larimer F."/>
            <person name="Land M."/>
            <person name="Hauser L."/>
            <person name="Kyrpides N."/>
            <person name="Kim E."/>
            <person name="Zhao J.-S.Z."/>
            <person name="Manno D."/>
            <person name="Hawari J."/>
            <person name="Richardson P."/>
        </authorList>
    </citation>
    <scope>NUCLEOTIDE SEQUENCE [LARGE SCALE GENOMIC DNA]</scope>
    <source>
        <strain evidence="2">ATCC 700345 / ANG-SQ1</strain>
    </source>
</reference>
<proteinExistence type="predicted"/>
<dbReference type="EMBL" id="CP000851">
    <property type="protein sequence ID" value="ABV85802.1"/>
    <property type="molecule type" value="Genomic_DNA"/>
</dbReference>
<evidence type="ECO:0000313" key="2">
    <source>
        <dbReference type="Proteomes" id="UP000002608"/>
    </source>
</evidence>
<evidence type="ECO:0000313" key="1">
    <source>
        <dbReference type="EMBL" id="ABV85802.1"/>
    </source>
</evidence>
<dbReference type="Proteomes" id="UP000002608">
    <property type="component" value="Chromosome"/>
</dbReference>
<dbReference type="RefSeq" id="WP_012153740.1">
    <property type="nucleotide sequence ID" value="NC_009901.1"/>
</dbReference>
<sequence length="71" mass="7743">MASFSISRLNTSVGIVKLAGDLDLTGSINISQLSIMATDGWQALDIDHQHSQNLIKQIQDQIISHLANKLN</sequence>
<dbReference type="KEGG" id="spl:Spea_0474"/>
<dbReference type="AlphaFoldDB" id="A8GZR5"/>
<dbReference type="HOGENOM" id="CLU_195346_0_0_6"/>
<dbReference type="eggNOG" id="ENOG5031P0W">
    <property type="taxonomic scope" value="Bacteria"/>
</dbReference>
<protein>
    <submittedName>
        <fullName evidence="1">Uncharacterized protein</fullName>
    </submittedName>
</protein>
<keyword evidence="2" id="KW-1185">Reference proteome</keyword>